<dbReference type="EMBL" id="BAUU01000012">
    <property type="protein sequence ID" value="GAE30572.1"/>
    <property type="molecule type" value="Genomic_DNA"/>
</dbReference>
<dbReference type="AlphaFoldDB" id="W4QF69"/>
<dbReference type="Pfam" id="PF00543">
    <property type="entry name" value="P-II"/>
    <property type="match status" value="1"/>
</dbReference>
<dbReference type="RefSeq" id="WP_035343507.1">
    <property type="nucleotide sequence ID" value="NZ_BAUU01000012.1"/>
</dbReference>
<accession>W4QF69</accession>
<organism evidence="1 2">
    <name type="scientific">Halalkalibacter hemicellulosilyticusJCM 9152</name>
    <dbReference type="NCBI Taxonomy" id="1236971"/>
    <lineage>
        <taxon>Bacteria</taxon>
        <taxon>Bacillati</taxon>
        <taxon>Bacillota</taxon>
        <taxon>Bacilli</taxon>
        <taxon>Bacillales</taxon>
        <taxon>Bacillaceae</taxon>
        <taxon>Halalkalibacter</taxon>
    </lineage>
</organism>
<sequence>MDLNLNYSLIITIVKKGDAKHIVKSTKKAGAEGGTILLGRGVGIHEKKHFLGIPIEPEKNIILTAVPSKIVHNVIEQINVDYSIDKPGKGLGIVLHIKSILGLCHVQNIEDKKENEKPMSKESIHFELIVTIVNKGDSEKVVNATKKAGAEGGTIISGRGTGIHEKAKLLNLAIEPEKEIILTLITKEKTKQVLAQIEEDVQINQPGKGIGFILDVERTIGIHHLQAELNKK</sequence>
<evidence type="ECO:0000313" key="2">
    <source>
        <dbReference type="Proteomes" id="UP000018895"/>
    </source>
</evidence>
<reference evidence="1" key="1">
    <citation type="journal article" date="2014" name="Genome Announc.">
        <title>Draft Genome Sequences of Three Alkaliphilic Bacillus Strains, Bacillus wakoensis JCM 9140T, Bacillus akibai JCM 9157T, and Bacillus hemicellulosilyticus JCM 9152T.</title>
        <authorList>
            <person name="Yuki M."/>
            <person name="Oshima K."/>
            <person name="Suda W."/>
            <person name="Oshida Y."/>
            <person name="Kitamura K."/>
            <person name="Iida T."/>
            <person name="Hattori M."/>
            <person name="Ohkuma M."/>
        </authorList>
    </citation>
    <scope>NUCLEOTIDE SEQUENCE [LARGE SCALE GENOMIC DNA]</scope>
    <source>
        <strain evidence="1">JCM 9152</strain>
    </source>
</reference>
<dbReference type="GO" id="GO:0030234">
    <property type="term" value="F:enzyme regulator activity"/>
    <property type="evidence" value="ECO:0007669"/>
    <property type="project" value="InterPro"/>
</dbReference>
<gene>
    <name evidence="1" type="ORF">JCM9152_1983</name>
</gene>
<evidence type="ECO:0000313" key="1">
    <source>
        <dbReference type="EMBL" id="GAE30572.1"/>
    </source>
</evidence>
<name>W4QF69_9BACI</name>
<proteinExistence type="predicted"/>
<dbReference type="STRING" id="1236971.JCM9152_1983"/>
<dbReference type="Gene3D" id="3.30.70.120">
    <property type="match status" value="2"/>
</dbReference>
<dbReference type="InterPro" id="IPR002187">
    <property type="entry name" value="N-reg_PII"/>
</dbReference>
<dbReference type="OrthoDB" id="9803021at2"/>
<dbReference type="Proteomes" id="UP000018895">
    <property type="component" value="Unassembled WGS sequence"/>
</dbReference>
<dbReference type="InterPro" id="IPR015867">
    <property type="entry name" value="N-reg_PII/ATP_PRibTrfase_C"/>
</dbReference>
<protein>
    <submittedName>
        <fullName evidence="1">Nitrogen regulatory protein P-II</fullName>
    </submittedName>
</protein>
<dbReference type="SUPFAM" id="SSF54913">
    <property type="entry name" value="GlnB-like"/>
    <property type="match status" value="2"/>
</dbReference>
<comment type="caution">
    <text evidence="1">The sequence shown here is derived from an EMBL/GenBank/DDBJ whole genome shotgun (WGS) entry which is preliminary data.</text>
</comment>
<dbReference type="InterPro" id="IPR011322">
    <property type="entry name" value="N-reg_PII-like_a/b"/>
</dbReference>
<keyword evidence="2" id="KW-1185">Reference proteome</keyword>
<dbReference type="SMART" id="SM00938">
    <property type="entry name" value="P-II"/>
    <property type="match status" value="1"/>
</dbReference>
<dbReference type="GO" id="GO:0006808">
    <property type="term" value="P:regulation of nitrogen utilization"/>
    <property type="evidence" value="ECO:0007669"/>
    <property type="project" value="InterPro"/>
</dbReference>
<dbReference type="PROSITE" id="PS51343">
    <property type="entry name" value="PII_GLNB_DOM"/>
    <property type="match status" value="2"/>
</dbReference>